<evidence type="ECO:0000313" key="2">
    <source>
        <dbReference type="EMBL" id="JAD75595.1"/>
    </source>
</evidence>
<dbReference type="PROSITE" id="PS50231">
    <property type="entry name" value="RICIN_B_LECTIN"/>
    <property type="match status" value="2"/>
</dbReference>
<protein>
    <recommendedName>
        <fullName evidence="1">Ricin B lectin domain-containing protein</fullName>
    </recommendedName>
</protein>
<evidence type="ECO:0000259" key="1">
    <source>
        <dbReference type="SMART" id="SM00458"/>
    </source>
</evidence>
<feature type="domain" description="Ricin B lectin" evidence="1">
    <location>
        <begin position="81"/>
        <end position="204"/>
    </location>
</feature>
<dbReference type="InterPro" id="IPR035992">
    <property type="entry name" value="Ricin_B-like_lectins"/>
</dbReference>
<dbReference type="EMBL" id="GBRH01222300">
    <property type="protein sequence ID" value="JAD75595.1"/>
    <property type="molecule type" value="Transcribed_RNA"/>
</dbReference>
<accession>A0A0A9CQG1</accession>
<organism evidence="2">
    <name type="scientific">Arundo donax</name>
    <name type="common">Giant reed</name>
    <name type="synonym">Donax arundinaceus</name>
    <dbReference type="NCBI Taxonomy" id="35708"/>
    <lineage>
        <taxon>Eukaryota</taxon>
        <taxon>Viridiplantae</taxon>
        <taxon>Streptophyta</taxon>
        <taxon>Embryophyta</taxon>
        <taxon>Tracheophyta</taxon>
        <taxon>Spermatophyta</taxon>
        <taxon>Magnoliopsida</taxon>
        <taxon>Liliopsida</taxon>
        <taxon>Poales</taxon>
        <taxon>Poaceae</taxon>
        <taxon>PACMAD clade</taxon>
        <taxon>Arundinoideae</taxon>
        <taxon>Arundineae</taxon>
        <taxon>Arundo</taxon>
    </lineage>
</organism>
<dbReference type="AlphaFoldDB" id="A0A0A9CQG1"/>
<reference evidence="2" key="1">
    <citation type="submission" date="2014-09" db="EMBL/GenBank/DDBJ databases">
        <authorList>
            <person name="Magalhaes I.L.F."/>
            <person name="Oliveira U."/>
            <person name="Santos F.R."/>
            <person name="Vidigal T.H.D.A."/>
            <person name="Brescovit A.D."/>
            <person name="Santos A.J."/>
        </authorList>
    </citation>
    <scope>NUCLEOTIDE SEQUENCE</scope>
    <source>
        <tissue evidence="2">Shoot tissue taken approximately 20 cm above the soil surface</tissue>
    </source>
</reference>
<dbReference type="Gene3D" id="2.80.10.50">
    <property type="match status" value="2"/>
</dbReference>
<name>A0A0A9CQG1_ARUDO</name>
<dbReference type="InterPro" id="IPR000772">
    <property type="entry name" value="Ricin_B_lectin"/>
</dbReference>
<sequence>MSLEKCLAAAGTTPGSSVFIHECDTLDESAVQWVMLYSGTLENKHSGLVLTATDGSGGSKLTLEEYSASSFQAWKHTNNLNAVDVYIRGENNQCIYYNGGYGVYTETCSKGSSRQIWRLYPDSTVRPKDWLDGCLELESLSGDWIYVQAGYCSSSPELHRWIFAHDGSIKNWKTKLVVDASKTYPGRLYAWPYGGSQNQIWTLEFI</sequence>
<dbReference type="SUPFAM" id="SSF50370">
    <property type="entry name" value="Ricin B-like lectins"/>
    <property type="match status" value="2"/>
</dbReference>
<dbReference type="SMART" id="SM00458">
    <property type="entry name" value="RICIN"/>
    <property type="match status" value="1"/>
</dbReference>
<reference evidence="2" key="2">
    <citation type="journal article" date="2015" name="Data Brief">
        <title>Shoot transcriptome of the giant reed, Arundo donax.</title>
        <authorList>
            <person name="Barrero R.A."/>
            <person name="Guerrero F.D."/>
            <person name="Moolhuijzen P."/>
            <person name="Goolsby J.A."/>
            <person name="Tidwell J."/>
            <person name="Bellgard S.E."/>
            <person name="Bellgard M.I."/>
        </authorList>
    </citation>
    <scope>NUCLEOTIDE SEQUENCE</scope>
    <source>
        <tissue evidence="2">Shoot tissue taken approximately 20 cm above the soil surface</tissue>
    </source>
</reference>
<proteinExistence type="predicted"/>
<dbReference type="Pfam" id="PF00652">
    <property type="entry name" value="Ricin_B_lectin"/>
    <property type="match status" value="2"/>
</dbReference>